<keyword evidence="12" id="KW-1185">Reference proteome</keyword>
<dbReference type="OMA" id="QHMMAFI"/>
<evidence type="ECO:0000256" key="10">
    <source>
        <dbReference type="SAM" id="Coils"/>
    </source>
</evidence>
<evidence type="ECO:0000256" key="5">
    <source>
        <dbReference type="ARBA" id="ARBA00022990"/>
    </source>
</evidence>
<dbReference type="Proteomes" id="UP000032141">
    <property type="component" value="Chromosome C9"/>
</dbReference>
<dbReference type="GO" id="GO:0005774">
    <property type="term" value="C:vacuolar membrane"/>
    <property type="evidence" value="ECO:0007669"/>
    <property type="project" value="UniProtKB-SubCell"/>
</dbReference>
<dbReference type="HAMAP" id="MF_00311">
    <property type="entry name" value="ATP_synth_E_arch"/>
    <property type="match status" value="1"/>
</dbReference>
<keyword evidence="8" id="KW-0472">Membrane</keyword>
<dbReference type="GO" id="GO:0046961">
    <property type="term" value="F:proton-transporting ATPase activity, rotational mechanism"/>
    <property type="evidence" value="ECO:0007669"/>
    <property type="project" value="InterPro"/>
</dbReference>
<evidence type="ECO:0000256" key="9">
    <source>
        <dbReference type="ARBA" id="ARBA00062968"/>
    </source>
</evidence>
<keyword evidence="4" id="KW-0375">Hydrogen ion transport</keyword>
<dbReference type="SUPFAM" id="SSF160527">
    <property type="entry name" value="V-type ATPase subunit E-like"/>
    <property type="match status" value="1"/>
</dbReference>
<dbReference type="PANTHER" id="PTHR45715">
    <property type="entry name" value="ATPASE H+-TRANSPORTING V1 SUBUNIT E1A-RELATED"/>
    <property type="match status" value="1"/>
</dbReference>
<organism evidence="11 12">
    <name type="scientific">Brassica oleracea var. oleracea</name>
    <dbReference type="NCBI Taxonomy" id="109376"/>
    <lineage>
        <taxon>Eukaryota</taxon>
        <taxon>Viridiplantae</taxon>
        <taxon>Streptophyta</taxon>
        <taxon>Embryophyta</taxon>
        <taxon>Tracheophyta</taxon>
        <taxon>Spermatophyta</taxon>
        <taxon>Magnoliopsida</taxon>
        <taxon>eudicotyledons</taxon>
        <taxon>Gunneridae</taxon>
        <taxon>Pentapetalae</taxon>
        <taxon>rosids</taxon>
        <taxon>malvids</taxon>
        <taxon>Brassicales</taxon>
        <taxon>Brassicaceae</taxon>
        <taxon>Brassiceae</taxon>
        <taxon>Brassica</taxon>
    </lineage>
</organism>
<protein>
    <recommendedName>
        <fullName evidence="13">V-type proton ATPase subunit E</fullName>
    </recommendedName>
</protein>
<dbReference type="AlphaFoldDB" id="A0A0D3E4B7"/>
<reference evidence="11" key="2">
    <citation type="submission" date="2015-03" db="UniProtKB">
        <authorList>
            <consortium name="EnsemblPlants"/>
        </authorList>
    </citation>
    <scope>IDENTIFICATION</scope>
</reference>
<dbReference type="Pfam" id="PF01991">
    <property type="entry name" value="vATP-synt_E"/>
    <property type="match status" value="1"/>
</dbReference>
<evidence type="ECO:0000313" key="11">
    <source>
        <dbReference type="EnsemblPlants" id="Bo9g032610.1"/>
    </source>
</evidence>
<feature type="coiled-coil region" evidence="10">
    <location>
        <begin position="57"/>
        <end position="111"/>
    </location>
</feature>
<evidence type="ECO:0000256" key="1">
    <source>
        <dbReference type="ARBA" id="ARBA00004148"/>
    </source>
</evidence>
<proteinExistence type="inferred from homology"/>
<comment type="subunit">
    <text evidence="9">V-ATPase is a heteromultimeric enzyme composed of a peripheral catalytic V1 complex (components A to H) attached to an integral membrane V0 proton pore complex (components: a, c, c'', d and e).</text>
</comment>
<dbReference type="FunFam" id="3.30.2320.30:FF:000002">
    <property type="entry name" value="V-type proton ATPase subunit E3"/>
    <property type="match status" value="1"/>
</dbReference>
<evidence type="ECO:0000256" key="2">
    <source>
        <dbReference type="ARBA" id="ARBA00005901"/>
    </source>
</evidence>
<dbReference type="Gene3D" id="3.30.2320.30">
    <property type="entry name" value="ATP synthase, E subunit, C-terminal"/>
    <property type="match status" value="1"/>
</dbReference>
<evidence type="ECO:0000256" key="6">
    <source>
        <dbReference type="ARBA" id="ARBA00023054"/>
    </source>
</evidence>
<evidence type="ECO:0000256" key="8">
    <source>
        <dbReference type="ARBA" id="ARBA00023136"/>
    </source>
</evidence>
<evidence type="ECO:0000256" key="7">
    <source>
        <dbReference type="ARBA" id="ARBA00023065"/>
    </source>
</evidence>
<evidence type="ECO:0000256" key="4">
    <source>
        <dbReference type="ARBA" id="ARBA00022781"/>
    </source>
</evidence>
<dbReference type="EnsemblPlants" id="Bo9g032610.1">
    <property type="protein sequence ID" value="Bo9g032610.1"/>
    <property type="gene ID" value="Bo9g032610"/>
</dbReference>
<accession>A0A0D3E4B7</accession>
<keyword evidence="5" id="KW-0007">Acetylation</keyword>
<dbReference type="InterPro" id="IPR038495">
    <property type="entry name" value="ATPase_E_C"/>
</dbReference>
<dbReference type="Gramene" id="Bo9g032610.1">
    <property type="protein sequence ID" value="Bo9g032610.1"/>
    <property type="gene ID" value="Bo9g032610"/>
</dbReference>
<dbReference type="GO" id="GO:0033178">
    <property type="term" value="C:proton-transporting two-sector ATPase complex, catalytic domain"/>
    <property type="evidence" value="ECO:0007669"/>
    <property type="project" value="InterPro"/>
</dbReference>
<keyword evidence="7" id="KW-0406">Ion transport</keyword>
<dbReference type="HOGENOM" id="CLU_073641_1_0_1"/>
<comment type="similarity">
    <text evidence="2">Belongs to the V-ATPase E subunit family.</text>
</comment>
<dbReference type="eggNOG" id="KOG1664">
    <property type="taxonomic scope" value="Eukaryota"/>
</dbReference>
<sequence>DHIIIITVWGASTYTKPFQYFPSLFIINHLVQDLLCVFLFSESSFGRWLKMNDADVSKQIEQMVRFIRQEAEEKANEISVSAEEEFNIEKLQLVEAEKKKIRQEYEKKEKQVDVRRKIDYSMQLNASRIKVLQAQDDIVNAMKEEAAKQLLKVSEHGFFNHHHHQYKHLLKHLIVQCLLRLKEPSVLLRCRKEDLHIVESMLDDATEEYCEKAKVHAPEIIVDKDIFLPPAPSEDDPHAPFCAGGVVLASRDGKIVCENTLDARLEVAFRKKLPEIRKSLFGQVGAAFDE</sequence>
<evidence type="ECO:0000256" key="3">
    <source>
        <dbReference type="ARBA" id="ARBA00022448"/>
    </source>
</evidence>
<keyword evidence="6 10" id="KW-0175">Coiled coil</keyword>
<dbReference type="Gene3D" id="6.10.250.1620">
    <property type="match status" value="1"/>
</dbReference>
<name>A0A0D3E4B7_BRAOL</name>
<evidence type="ECO:0008006" key="13">
    <source>
        <dbReference type="Google" id="ProtNLM"/>
    </source>
</evidence>
<comment type="subcellular location">
    <subcellularLocation>
        <location evidence="1">Vacuole membrane</location>
        <topology evidence="1">Peripheral membrane protein</topology>
    </subcellularLocation>
</comment>
<evidence type="ECO:0000313" key="12">
    <source>
        <dbReference type="Proteomes" id="UP000032141"/>
    </source>
</evidence>
<keyword evidence="3" id="KW-0813">Transport</keyword>
<reference evidence="11 12" key="1">
    <citation type="journal article" date="2014" name="Genome Biol.">
        <title>Transcriptome and methylome profiling reveals relics of genome dominance in the mesopolyploid Brassica oleracea.</title>
        <authorList>
            <person name="Parkin I.A."/>
            <person name="Koh C."/>
            <person name="Tang H."/>
            <person name="Robinson S.J."/>
            <person name="Kagale S."/>
            <person name="Clarke W.E."/>
            <person name="Town C.D."/>
            <person name="Nixon J."/>
            <person name="Krishnakumar V."/>
            <person name="Bidwell S.L."/>
            <person name="Denoeud F."/>
            <person name="Belcram H."/>
            <person name="Links M.G."/>
            <person name="Just J."/>
            <person name="Clarke C."/>
            <person name="Bender T."/>
            <person name="Huebert T."/>
            <person name="Mason A.S."/>
            <person name="Pires J.C."/>
            <person name="Barker G."/>
            <person name="Moore J."/>
            <person name="Walley P.G."/>
            <person name="Manoli S."/>
            <person name="Batley J."/>
            <person name="Edwards D."/>
            <person name="Nelson M.N."/>
            <person name="Wang X."/>
            <person name="Paterson A.H."/>
            <person name="King G."/>
            <person name="Bancroft I."/>
            <person name="Chalhoub B."/>
            <person name="Sharpe A.G."/>
        </authorList>
    </citation>
    <scope>NUCLEOTIDE SEQUENCE</scope>
    <source>
        <strain evidence="11 12">cv. TO1000</strain>
    </source>
</reference>
<dbReference type="InterPro" id="IPR002842">
    <property type="entry name" value="ATPase_V1_Esu"/>
</dbReference>
<dbReference type="STRING" id="109376.A0A0D3E4B7"/>